<feature type="compositionally biased region" description="Basic and acidic residues" evidence="1">
    <location>
        <begin position="76"/>
        <end position="103"/>
    </location>
</feature>
<name>A0AAV4T1C6_CAEEX</name>
<protein>
    <submittedName>
        <fullName evidence="2">Uncharacterized protein</fullName>
    </submittedName>
</protein>
<gene>
    <name evidence="2" type="ORF">CEXT_163901</name>
</gene>
<comment type="caution">
    <text evidence="2">The sequence shown here is derived from an EMBL/GenBank/DDBJ whole genome shotgun (WGS) entry which is preliminary data.</text>
</comment>
<accession>A0AAV4T1C6</accession>
<feature type="compositionally biased region" description="Basic and acidic residues" evidence="1">
    <location>
        <begin position="137"/>
        <end position="151"/>
    </location>
</feature>
<reference evidence="2 3" key="1">
    <citation type="submission" date="2021-06" db="EMBL/GenBank/DDBJ databases">
        <title>Caerostris extrusa draft genome.</title>
        <authorList>
            <person name="Kono N."/>
            <person name="Arakawa K."/>
        </authorList>
    </citation>
    <scope>NUCLEOTIDE SEQUENCE [LARGE SCALE GENOMIC DNA]</scope>
</reference>
<feature type="compositionally biased region" description="Low complexity" evidence="1">
    <location>
        <begin position="154"/>
        <end position="171"/>
    </location>
</feature>
<evidence type="ECO:0000313" key="2">
    <source>
        <dbReference type="EMBL" id="GIY39069.1"/>
    </source>
</evidence>
<dbReference type="Proteomes" id="UP001054945">
    <property type="component" value="Unassembled WGS sequence"/>
</dbReference>
<feature type="region of interest" description="Disordered" evidence="1">
    <location>
        <begin position="63"/>
        <end position="181"/>
    </location>
</feature>
<keyword evidence="3" id="KW-1185">Reference proteome</keyword>
<proteinExistence type="predicted"/>
<evidence type="ECO:0000256" key="1">
    <source>
        <dbReference type="SAM" id="MobiDB-lite"/>
    </source>
</evidence>
<evidence type="ECO:0000313" key="3">
    <source>
        <dbReference type="Proteomes" id="UP001054945"/>
    </source>
</evidence>
<dbReference type="AlphaFoldDB" id="A0AAV4T1C6"/>
<dbReference type="EMBL" id="BPLR01010398">
    <property type="protein sequence ID" value="GIY39069.1"/>
    <property type="molecule type" value="Genomic_DNA"/>
</dbReference>
<sequence length="214" mass="23561">MRYEILEQRSIRMGKHWGRSAALKNKTSLEIHFCSSSRSNGAPKFSDIVNSGDKKDLLTRRITSSKKKSVVFRPGDILRRDEDAKPTDDRTTRSDSSSAKESDDGTSSPDRPASDTHSNSDDAYSDVLQTADSGIGEDIHDGHISIFERPDSAPSPSGTPSSTSPGWTTTPQGLQQESGARQELWQGVCHQRQHRQCQQFGEEAHHVGGRVRGV</sequence>
<organism evidence="2 3">
    <name type="scientific">Caerostris extrusa</name>
    <name type="common">Bark spider</name>
    <name type="synonym">Caerostris bankana</name>
    <dbReference type="NCBI Taxonomy" id="172846"/>
    <lineage>
        <taxon>Eukaryota</taxon>
        <taxon>Metazoa</taxon>
        <taxon>Ecdysozoa</taxon>
        <taxon>Arthropoda</taxon>
        <taxon>Chelicerata</taxon>
        <taxon>Arachnida</taxon>
        <taxon>Araneae</taxon>
        <taxon>Araneomorphae</taxon>
        <taxon>Entelegynae</taxon>
        <taxon>Araneoidea</taxon>
        <taxon>Araneidae</taxon>
        <taxon>Caerostris</taxon>
    </lineage>
</organism>